<dbReference type="EMBL" id="JAGHQM010001757">
    <property type="protein sequence ID" value="KAH0552833.1"/>
    <property type="molecule type" value="Genomic_DNA"/>
</dbReference>
<reference evidence="3" key="1">
    <citation type="submission" date="2021-03" db="EMBL/GenBank/DDBJ databases">
        <title>Comparative genomics and phylogenomic investigation of the class Geoglossomycetes provide insights into ecological specialization and systematics.</title>
        <authorList>
            <person name="Melie T."/>
            <person name="Pirro S."/>
            <person name="Miller A.N."/>
            <person name="Quandt A."/>
        </authorList>
    </citation>
    <scope>NUCLEOTIDE SEQUENCE</scope>
    <source>
        <strain evidence="3">CAQ_001_2017</strain>
    </source>
</reference>
<evidence type="ECO:0000313" key="3">
    <source>
        <dbReference type="EMBL" id="KAH0552833.1"/>
    </source>
</evidence>
<dbReference type="Proteomes" id="UP000750711">
    <property type="component" value="Unassembled WGS sequence"/>
</dbReference>
<protein>
    <submittedName>
        <fullName evidence="3">Uncharacterized protein</fullName>
    </submittedName>
</protein>
<organism evidence="3 4">
    <name type="scientific">Trichoglossum hirsutum</name>
    <dbReference type="NCBI Taxonomy" id="265104"/>
    <lineage>
        <taxon>Eukaryota</taxon>
        <taxon>Fungi</taxon>
        <taxon>Dikarya</taxon>
        <taxon>Ascomycota</taxon>
        <taxon>Pezizomycotina</taxon>
        <taxon>Geoglossomycetes</taxon>
        <taxon>Geoglossales</taxon>
        <taxon>Geoglossaceae</taxon>
        <taxon>Trichoglossum</taxon>
    </lineage>
</organism>
<keyword evidence="4" id="KW-1185">Reference proteome</keyword>
<feature type="compositionally biased region" description="Basic residues" evidence="2">
    <location>
        <begin position="38"/>
        <end position="48"/>
    </location>
</feature>
<evidence type="ECO:0000313" key="4">
    <source>
        <dbReference type="Proteomes" id="UP000750711"/>
    </source>
</evidence>
<evidence type="ECO:0000256" key="2">
    <source>
        <dbReference type="SAM" id="MobiDB-lite"/>
    </source>
</evidence>
<sequence>MTSEGHEHASTLDADKASLGGSKSQSGADDSRVAGLVRRAKKIVRRGRPGSTAAQGSDGPVTFEDFRKEYDQAIGELRQRCKRLDAAEILLFRLTTVTRFVDELQSRNSELTERHNNAVTAMREHGATLHRIGDKIEGEMRKLDPRVLANVSNSAPAPPEMLLDMVIGGYARNLNYIGNLTYQISQIEENCRSLGNQLNDQNDSHQRYLGELQRAHTKKLELARREREDAEELYIKEIEKLKTDHAGEINSLNSSYTNKLNSQRDTFTAESTALRNALTTGDRFQPMTDSVLTPRFKDLLFLVSNLARLPFRQRDDSRAAAISAERRA</sequence>
<evidence type="ECO:0000256" key="1">
    <source>
        <dbReference type="SAM" id="Coils"/>
    </source>
</evidence>
<keyword evidence="1" id="KW-0175">Coiled coil</keyword>
<gene>
    <name evidence="3" type="ORF">GP486_006969</name>
</gene>
<feature type="coiled-coil region" evidence="1">
    <location>
        <begin position="67"/>
        <end position="121"/>
    </location>
</feature>
<dbReference type="AlphaFoldDB" id="A0A9P8L569"/>
<proteinExistence type="predicted"/>
<feature type="coiled-coil region" evidence="1">
    <location>
        <begin position="184"/>
        <end position="240"/>
    </location>
</feature>
<comment type="caution">
    <text evidence="3">The sequence shown here is derived from an EMBL/GenBank/DDBJ whole genome shotgun (WGS) entry which is preliminary data.</text>
</comment>
<feature type="compositionally biased region" description="Basic and acidic residues" evidence="2">
    <location>
        <begin position="1"/>
        <end position="16"/>
    </location>
</feature>
<feature type="region of interest" description="Disordered" evidence="2">
    <location>
        <begin position="1"/>
        <end position="60"/>
    </location>
</feature>
<accession>A0A9P8L569</accession>
<name>A0A9P8L569_9PEZI</name>